<name>A0A6S7KQ57_PARCT</name>
<proteinExistence type="predicted"/>
<evidence type="ECO:0000313" key="2">
    <source>
        <dbReference type="Proteomes" id="UP001152795"/>
    </source>
</evidence>
<gene>
    <name evidence="1" type="ORF">PACLA_8A003048</name>
</gene>
<sequence length="122" mass="13723">MADMRLTVKWVEGKRHLVADALSRAPYFSPKESLSERISIRCIKSSDPSLKFLLEASKDPSYASVVKALEEGKTLSNLPPTHPAKEYRSIWNDLSIYDDEESTGKLIIYDSRRIVVPAPGRS</sequence>
<dbReference type="Proteomes" id="UP001152795">
    <property type="component" value="Unassembled WGS sequence"/>
</dbReference>
<organism evidence="1 2">
    <name type="scientific">Paramuricea clavata</name>
    <name type="common">Red gorgonian</name>
    <name type="synonym">Violescent sea-whip</name>
    <dbReference type="NCBI Taxonomy" id="317549"/>
    <lineage>
        <taxon>Eukaryota</taxon>
        <taxon>Metazoa</taxon>
        <taxon>Cnidaria</taxon>
        <taxon>Anthozoa</taxon>
        <taxon>Octocorallia</taxon>
        <taxon>Malacalcyonacea</taxon>
        <taxon>Plexauridae</taxon>
        <taxon>Paramuricea</taxon>
    </lineage>
</organism>
<protein>
    <submittedName>
        <fullName evidence="1">Uncharacterized protein</fullName>
    </submittedName>
</protein>
<accession>A0A6S7KQ57</accession>
<keyword evidence="2" id="KW-1185">Reference proteome</keyword>
<comment type="caution">
    <text evidence="1">The sequence shown here is derived from an EMBL/GenBank/DDBJ whole genome shotgun (WGS) entry which is preliminary data.</text>
</comment>
<evidence type="ECO:0000313" key="1">
    <source>
        <dbReference type="EMBL" id="CAB4046268.1"/>
    </source>
</evidence>
<dbReference type="AlphaFoldDB" id="A0A6S7KQ57"/>
<feature type="non-terminal residue" evidence="1">
    <location>
        <position position="122"/>
    </location>
</feature>
<reference evidence="1" key="1">
    <citation type="submission" date="2020-04" db="EMBL/GenBank/DDBJ databases">
        <authorList>
            <person name="Alioto T."/>
            <person name="Alioto T."/>
            <person name="Gomez Garrido J."/>
        </authorList>
    </citation>
    <scope>NUCLEOTIDE SEQUENCE</scope>
    <source>
        <strain evidence="1">A484AB</strain>
    </source>
</reference>
<dbReference type="EMBL" id="CACRXK020048795">
    <property type="protein sequence ID" value="CAB4046268.1"/>
    <property type="molecule type" value="Genomic_DNA"/>
</dbReference>